<evidence type="ECO:0000313" key="9">
    <source>
        <dbReference type="Proteomes" id="UP000295509"/>
    </source>
</evidence>
<keyword evidence="4 6" id="KW-1133">Transmembrane helix</keyword>
<feature type="transmembrane region" description="Helical" evidence="6">
    <location>
        <begin position="441"/>
        <end position="461"/>
    </location>
</feature>
<dbReference type="OrthoDB" id="3185104at2"/>
<accession>A0A4R8LXD5</accession>
<dbReference type="HAMAP" id="MF_02073">
    <property type="entry name" value="Putrescine_transp"/>
    <property type="match status" value="1"/>
</dbReference>
<evidence type="ECO:0000256" key="2">
    <source>
        <dbReference type="ARBA" id="ARBA00022475"/>
    </source>
</evidence>
<feature type="transmembrane region" description="Helical" evidence="6">
    <location>
        <begin position="88"/>
        <end position="114"/>
    </location>
</feature>
<feature type="transmembrane region" description="Helical" evidence="6">
    <location>
        <begin position="184"/>
        <end position="204"/>
    </location>
</feature>
<dbReference type="InterPro" id="IPR002293">
    <property type="entry name" value="AA/rel_permease1"/>
</dbReference>
<comment type="similarity">
    <text evidence="6">Belongs to the amino acid-polyamine-organocation (APC) superfamily. Basic amino acid/polyamine antiporter (APA) (TC 2.A.3.2) family.</text>
</comment>
<gene>
    <name evidence="8" type="ORF">BX592_10423</name>
</gene>
<feature type="transmembrane region" description="Helical" evidence="6">
    <location>
        <begin position="120"/>
        <end position="140"/>
    </location>
</feature>
<dbReference type="InterPro" id="IPR050367">
    <property type="entry name" value="APC_superfamily"/>
</dbReference>
<keyword evidence="9" id="KW-1185">Reference proteome</keyword>
<dbReference type="Gene3D" id="1.20.1740.10">
    <property type="entry name" value="Amino acid/polyamine transporter I"/>
    <property type="match status" value="1"/>
</dbReference>
<dbReference type="InterPro" id="IPR001638">
    <property type="entry name" value="Solute-binding_3/MltF_N"/>
</dbReference>
<keyword evidence="6" id="KW-0813">Transport</keyword>
<feature type="transmembrane region" description="Helical" evidence="6">
    <location>
        <begin position="351"/>
        <end position="373"/>
    </location>
</feature>
<proteinExistence type="inferred from homology"/>
<dbReference type="Pfam" id="PF00497">
    <property type="entry name" value="SBP_bac_3"/>
    <property type="match status" value="1"/>
</dbReference>
<feature type="transmembrane region" description="Helical" evidence="6">
    <location>
        <begin position="410"/>
        <end position="429"/>
    </location>
</feature>
<feature type="transmembrane region" description="Helical" evidence="6">
    <location>
        <begin position="37"/>
        <end position="59"/>
    </location>
</feature>
<dbReference type="EMBL" id="SORE01000004">
    <property type="protein sequence ID" value="TDY52741.1"/>
    <property type="molecule type" value="Genomic_DNA"/>
</dbReference>
<evidence type="ECO:0000256" key="4">
    <source>
        <dbReference type="ARBA" id="ARBA00022989"/>
    </source>
</evidence>
<organism evidence="8 9">
    <name type="scientific">Paraburkholderia rhizosphaerae</name>
    <dbReference type="NCBI Taxonomy" id="480658"/>
    <lineage>
        <taxon>Bacteria</taxon>
        <taxon>Pseudomonadati</taxon>
        <taxon>Pseudomonadota</taxon>
        <taxon>Betaproteobacteria</taxon>
        <taxon>Burkholderiales</taxon>
        <taxon>Burkholderiaceae</taxon>
        <taxon>Paraburkholderia</taxon>
    </lineage>
</organism>
<feature type="transmembrane region" description="Helical" evidence="6">
    <location>
        <begin position="323"/>
        <end position="345"/>
    </location>
</feature>
<evidence type="ECO:0000256" key="3">
    <source>
        <dbReference type="ARBA" id="ARBA00022692"/>
    </source>
</evidence>
<feature type="transmembrane region" description="Helical" evidence="6">
    <location>
        <begin position="269"/>
        <end position="292"/>
    </location>
</feature>
<dbReference type="InterPro" id="IPR027566">
    <property type="entry name" value="Symport/antiport_PotE"/>
</dbReference>
<evidence type="ECO:0000256" key="5">
    <source>
        <dbReference type="ARBA" id="ARBA00023136"/>
    </source>
</evidence>
<comment type="caution">
    <text evidence="8">The sequence shown here is derived from an EMBL/GenBank/DDBJ whole genome shotgun (WGS) entry which is preliminary data.</text>
</comment>
<sequence>MADQAKKMNVVQLTFIVTVNMMGSGIIMLPANMAKVGAISLLSWLITAIGSLAIAYGFAEAGLLNQRAGGMAAYAEDAYGKDGYFQVFMLYFLSIAIANVAVASSALGYLAAFFPVLTSSPVATCIGVIGLLWLTTIANFGGPKITGRIGSITVWGVILPVGFISVAGWFWFQGGTFAAAWNPNGIHVLEGMGSSIALTLWAFLGMESAVQNSSAVENPKRDVPLACMFGTLGAAIIYILSTAVIQGIVPNAELAASTGPFGLAFAHMFNPAIGSIVMALAAMACVGSLLGWQFTLAQTAKDAADSRMFPAIFGKANRMGAPIAGMVIMGIAQSLMALSTISPNLTEQFEALVNLAVVTNVLPYIISLSALFVMMRNAGTARARFRLNTVVTVIALAYSIYAIYAAGKDAVLGGMLVMAIGYAVYGLVAPRFGATNPAGRTASAPAATAMAIAILVISAFAPQPAHAQMNAQSHATNDTLQRIRQSGTINIGYLSGSRPFAYKDAAGQVTGYTIALCERVADQIKSSLGVSTLNVQWVALTAGDEIRAVRDKRVDLLCGAADTLVNRQSISFSIPVYAGGIGAVIRSDAPAGLRELLSGVGPSHPLWRASPAQLLSRQTVSVVGGSPTQRWVTGKLGELDISATVVPVSSVDVGVQKVINRQSSVFFAERSLLLAVASASPSARDLTVLDRRFTTLPVAIGIARGDDDLRLLVDQTLSRLYRSPEFAGIYRRWFGELDTQARDFFRMTALPE</sequence>
<dbReference type="SMART" id="SM00062">
    <property type="entry name" value="PBPb"/>
    <property type="match status" value="1"/>
</dbReference>
<name>A0A4R8LXD5_9BURK</name>
<dbReference type="RefSeq" id="WP_134190782.1">
    <property type="nucleotide sequence ID" value="NZ_JBHLUW010000002.1"/>
</dbReference>
<comment type="subcellular location">
    <subcellularLocation>
        <location evidence="6">Cell inner membrane</location>
        <topology evidence="6">Multi-pass membrane protein</topology>
    </subcellularLocation>
    <subcellularLocation>
        <location evidence="1">Cell membrane</location>
        <topology evidence="1">Multi-pass membrane protein</topology>
    </subcellularLocation>
</comment>
<dbReference type="Pfam" id="PF13520">
    <property type="entry name" value="AA_permease_2"/>
    <property type="match status" value="1"/>
</dbReference>
<dbReference type="Gene3D" id="3.40.190.10">
    <property type="entry name" value="Periplasmic binding protein-like II"/>
    <property type="match status" value="2"/>
</dbReference>
<keyword evidence="2 6" id="KW-1003">Cell membrane</keyword>
<feature type="transmembrane region" description="Helical" evidence="6">
    <location>
        <begin position="12"/>
        <end position="31"/>
    </location>
</feature>
<dbReference type="PANTHER" id="PTHR42770">
    <property type="entry name" value="AMINO ACID TRANSPORTER-RELATED"/>
    <property type="match status" value="1"/>
</dbReference>
<dbReference type="CDD" id="cd13688">
    <property type="entry name" value="PBP2_GltI_DEBP"/>
    <property type="match status" value="1"/>
</dbReference>
<dbReference type="GO" id="GO:0015496">
    <property type="term" value="F:putrescine:ornithine antiporter activity"/>
    <property type="evidence" value="ECO:0007669"/>
    <property type="project" value="InterPro"/>
</dbReference>
<protein>
    <recommendedName>
        <fullName evidence="6">Putrescine transporter</fullName>
    </recommendedName>
</protein>
<dbReference type="Proteomes" id="UP000295509">
    <property type="component" value="Unassembled WGS sequence"/>
</dbReference>
<evidence type="ECO:0000313" key="8">
    <source>
        <dbReference type="EMBL" id="TDY52741.1"/>
    </source>
</evidence>
<dbReference type="AlphaFoldDB" id="A0A4R8LXD5"/>
<evidence type="ECO:0000259" key="7">
    <source>
        <dbReference type="SMART" id="SM00062"/>
    </source>
</evidence>
<dbReference type="SUPFAM" id="SSF53850">
    <property type="entry name" value="Periplasmic binding protein-like II"/>
    <property type="match status" value="1"/>
</dbReference>
<dbReference type="PANTHER" id="PTHR42770:SF6">
    <property type="entry name" value="PUTRESCINE TRANSPORTER POTE"/>
    <property type="match status" value="1"/>
</dbReference>
<keyword evidence="3 6" id="KW-0812">Transmembrane</keyword>
<comment type="caution">
    <text evidence="6">Lacks conserved residue(s) required for the propagation of feature annotation.</text>
</comment>
<evidence type="ECO:0000256" key="1">
    <source>
        <dbReference type="ARBA" id="ARBA00004651"/>
    </source>
</evidence>
<dbReference type="GO" id="GO:0005886">
    <property type="term" value="C:plasma membrane"/>
    <property type="evidence" value="ECO:0007669"/>
    <property type="project" value="UniProtKB-SubCell"/>
</dbReference>
<keyword evidence="6" id="KW-0997">Cell inner membrane</keyword>
<evidence type="ECO:0000256" key="6">
    <source>
        <dbReference type="HAMAP-Rule" id="MF_02073"/>
    </source>
</evidence>
<feature type="domain" description="Solute-binding protein family 3/N-terminal" evidence="7">
    <location>
        <begin position="488"/>
        <end position="737"/>
    </location>
</feature>
<feature type="transmembrane region" description="Helical" evidence="6">
    <location>
        <begin position="225"/>
        <end position="249"/>
    </location>
</feature>
<keyword evidence="5 6" id="KW-0472">Membrane</keyword>
<reference evidence="8 9" key="1">
    <citation type="submission" date="2019-03" db="EMBL/GenBank/DDBJ databases">
        <title>Genomic Encyclopedia of Type Strains, Phase III (KMG-III): the genomes of soil and plant-associated and newly described type strains.</title>
        <authorList>
            <person name="Whitman W."/>
        </authorList>
    </citation>
    <scope>NUCLEOTIDE SEQUENCE [LARGE SCALE GENOMIC DNA]</scope>
    <source>
        <strain evidence="8 9">LMG 29544</strain>
    </source>
</reference>
<feature type="transmembrane region" description="Helical" evidence="6">
    <location>
        <begin position="152"/>
        <end position="172"/>
    </location>
</feature>
<dbReference type="NCBIfam" id="NF007938">
    <property type="entry name" value="PRK10655.1"/>
    <property type="match status" value="1"/>
</dbReference>
<feature type="transmembrane region" description="Helical" evidence="6">
    <location>
        <begin position="385"/>
        <end position="404"/>
    </location>
</feature>